<keyword evidence="2 7" id="KW-0813">Transport</keyword>
<keyword evidence="10" id="KW-1185">Reference proteome</keyword>
<keyword evidence="4 7" id="KW-0812">Transmembrane</keyword>
<reference evidence="9" key="2">
    <citation type="submission" date="2020-09" db="EMBL/GenBank/DDBJ databases">
        <authorList>
            <person name="Sun Q."/>
            <person name="Zhou Y."/>
        </authorList>
    </citation>
    <scope>NUCLEOTIDE SEQUENCE</scope>
    <source>
        <strain evidence="9">CGMCC 1.12195</strain>
    </source>
</reference>
<dbReference type="Gene3D" id="2.170.130.10">
    <property type="entry name" value="TonB-dependent receptor, plug domain"/>
    <property type="match status" value="1"/>
</dbReference>
<sequence length="1043" mass="114695">MRHKLLRLVPGVLTIWLLNWGAMTGYAEAAIQQEAIVSGSVTDKQTGEQLAGATVLVKSTGRTTVTNNEGAFSITAPGQDTLVVTFVSYERLEIPIMGRERLTIALEVTSDALDEVVVVGYGTQKRSETTASVATLKTSDVKNAPSANLSNALNGRLAGVIAAQSSGEPGRDGAEIHIRGVATTGNSSPLVIVDGVPRSFSKLDPSTIESFTVLKDAAAVAPYGMAGANGVILVTTKKGKSGQMAFEYNGYVGFQNPTTIVDMVNAYDYVRLRNIADINAGQAAPFSDEMVEGFRKSVEGAPDADYDKYPNTNAMDAIRNKNTALTNHSVAFSGGTDRITYYTGLGYLGQEGMWSSTRRKRYNLVTTIDAKVTETTKIGLSINAYNELVNRPSSDPRQIFSTAQAWWPINALRYSNGLEAYNNGKRILHHLTTGSRASEESRVMAQLTVDQEIRAVKGLSLKGVVSYDPTTLHDKNWNEPAPSSYSINTTTTPYEYTEVTVGGKPSLLVQNQRWKDYTLQGMINYNRQFGQHSVTGLGVIEARRSDWDYVAASRGNYEFNVPEIDLGSSDKEDWGTGGTSSEARQVGYVYRVTYGFNNRYFAEASGRYDGHYYFAPGKRFGFFPAFSLAWRLSEERFMKDNVEWVDQLKLRASYGESGNLAGGPFQYSNAMSLSGNAYNFGGSILQGVNERSEANPYITWERAVKSNVGLEGAVFNNLLSFEVDYFFEKRNNMLVSPSSVVPTEYGIGLAQINAGVMENRGLDLSVQFQKSLSNDLEVGLAANFTYAKNKLIETFENAVTRNDPNRSRTGRPLNSQFALKAMRLYQIEDFDENGQLRGFPTPTFGAVAPGDIMYADINGDGQVDVNDQTHIGHPILPQVIYGFSPRIRYKNFDLNVLFQGAAQTNVQIQMELVWPFYVGASATQAVADDYWTPDNTDARFPRLFSQGGNANNQQSSSWWFYDASYLRIKNAELGYTLPTEIANAMRLGGLRIYAAGQNLATWSAIKKFIDPEMGQGGGGTDNNARGWYYPHQQVFSVGLNVQF</sequence>
<keyword evidence="6 7" id="KW-0998">Cell outer membrane</keyword>
<dbReference type="InterPro" id="IPR008969">
    <property type="entry name" value="CarboxyPept-like_regulatory"/>
</dbReference>
<keyword evidence="5 7" id="KW-0472">Membrane</keyword>
<dbReference type="InterPro" id="IPR036942">
    <property type="entry name" value="Beta-barrel_TonB_sf"/>
</dbReference>
<dbReference type="NCBIfam" id="TIGR04056">
    <property type="entry name" value="OMP_RagA_SusC"/>
    <property type="match status" value="1"/>
</dbReference>
<dbReference type="InterPro" id="IPR023997">
    <property type="entry name" value="TonB-dep_OMP_SusC/RagA_CS"/>
</dbReference>
<evidence type="ECO:0000259" key="8">
    <source>
        <dbReference type="Pfam" id="PF07715"/>
    </source>
</evidence>
<dbReference type="InterPro" id="IPR012910">
    <property type="entry name" value="Plug_dom"/>
</dbReference>
<evidence type="ECO:0000256" key="1">
    <source>
        <dbReference type="ARBA" id="ARBA00004571"/>
    </source>
</evidence>
<gene>
    <name evidence="9" type="ORF">GCM10007415_23150</name>
</gene>
<evidence type="ECO:0000256" key="2">
    <source>
        <dbReference type="ARBA" id="ARBA00022448"/>
    </source>
</evidence>
<evidence type="ECO:0000256" key="7">
    <source>
        <dbReference type="PROSITE-ProRule" id="PRU01360"/>
    </source>
</evidence>
<comment type="caution">
    <text evidence="9">The sequence shown here is derived from an EMBL/GenBank/DDBJ whole genome shotgun (WGS) entry which is preliminary data.</text>
</comment>
<dbReference type="Pfam" id="PF13715">
    <property type="entry name" value="CarbopepD_reg_2"/>
    <property type="match status" value="1"/>
</dbReference>
<comment type="subcellular location">
    <subcellularLocation>
        <location evidence="1 7">Cell outer membrane</location>
        <topology evidence="1 7">Multi-pass membrane protein</topology>
    </subcellularLocation>
</comment>
<dbReference type="Gene3D" id="2.60.40.1120">
    <property type="entry name" value="Carboxypeptidase-like, regulatory domain"/>
    <property type="match status" value="1"/>
</dbReference>
<dbReference type="SUPFAM" id="SSF49464">
    <property type="entry name" value="Carboxypeptidase regulatory domain-like"/>
    <property type="match status" value="1"/>
</dbReference>
<comment type="similarity">
    <text evidence="7">Belongs to the TonB-dependent receptor family.</text>
</comment>
<dbReference type="PROSITE" id="PS52016">
    <property type="entry name" value="TONB_DEPENDENT_REC_3"/>
    <property type="match status" value="1"/>
</dbReference>
<dbReference type="Proteomes" id="UP000660862">
    <property type="component" value="Unassembled WGS sequence"/>
</dbReference>
<dbReference type="SUPFAM" id="SSF56935">
    <property type="entry name" value="Porins"/>
    <property type="match status" value="1"/>
</dbReference>
<accession>A0A917HTJ1</accession>
<evidence type="ECO:0000256" key="3">
    <source>
        <dbReference type="ARBA" id="ARBA00022452"/>
    </source>
</evidence>
<dbReference type="NCBIfam" id="TIGR04057">
    <property type="entry name" value="SusC_RagA_signa"/>
    <property type="match status" value="1"/>
</dbReference>
<dbReference type="InterPro" id="IPR023996">
    <property type="entry name" value="TonB-dep_OMP_SusC/RagA"/>
</dbReference>
<name>A0A917HTJ1_9SPHI</name>
<proteinExistence type="inferred from homology"/>
<dbReference type="Pfam" id="PF07715">
    <property type="entry name" value="Plug"/>
    <property type="match status" value="1"/>
</dbReference>
<dbReference type="FunFam" id="2.170.130.10:FF:000003">
    <property type="entry name" value="SusC/RagA family TonB-linked outer membrane protein"/>
    <property type="match status" value="1"/>
</dbReference>
<dbReference type="RefSeq" id="WP_188506017.1">
    <property type="nucleotide sequence ID" value="NZ_BMER01000001.1"/>
</dbReference>
<evidence type="ECO:0000313" key="9">
    <source>
        <dbReference type="EMBL" id="GGG88477.1"/>
    </source>
</evidence>
<evidence type="ECO:0000256" key="6">
    <source>
        <dbReference type="ARBA" id="ARBA00023237"/>
    </source>
</evidence>
<dbReference type="AlphaFoldDB" id="A0A917HTJ1"/>
<reference evidence="9" key="1">
    <citation type="journal article" date="2014" name="Int. J. Syst. Evol. Microbiol.">
        <title>Complete genome sequence of Corynebacterium casei LMG S-19264T (=DSM 44701T), isolated from a smear-ripened cheese.</title>
        <authorList>
            <consortium name="US DOE Joint Genome Institute (JGI-PGF)"/>
            <person name="Walter F."/>
            <person name="Albersmeier A."/>
            <person name="Kalinowski J."/>
            <person name="Ruckert C."/>
        </authorList>
    </citation>
    <scope>NUCLEOTIDE SEQUENCE</scope>
    <source>
        <strain evidence="9">CGMCC 1.12195</strain>
    </source>
</reference>
<evidence type="ECO:0000313" key="10">
    <source>
        <dbReference type="Proteomes" id="UP000660862"/>
    </source>
</evidence>
<evidence type="ECO:0000256" key="5">
    <source>
        <dbReference type="ARBA" id="ARBA00023136"/>
    </source>
</evidence>
<dbReference type="InterPro" id="IPR039426">
    <property type="entry name" value="TonB-dep_rcpt-like"/>
</dbReference>
<dbReference type="EMBL" id="BMER01000001">
    <property type="protein sequence ID" value="GGG88477.1"/>
    <property type="molecule type" value="Genomic_DNA"/>
</dbReference>
<dbReference type="GO" id="GO:0009279">
    <property type="term" value="C:cell outer membrane"/>
    <property type="evidence" value="ECO:0007669"/>
    <property type="project" value="UniProtKB-SubCell"/>
</dbReference>
<protein>
    <submittedName>
        <fullName evidence="9">SusC/RagA family TonB-linked outer membrane protein</fullName>
    </submittedName>
</protein>
<dbReference type="InterPro" id="IPR037066">
    <property type="entry name" value="Plug_dom_sf"/>
</dbReference>
<organism evidence="9 10">
    <name type="scientific">Parapedobacter pyrenivorans</name>
    <dbReference type="NCBI Taxonomy" id="1305674"/>
    <lineage>
        <taxon>Bacteria</taxon>
        <taxon>Pseudomonadati</taxon>
        <taxon>Bacteroidota</taxon>
        <taxon>Sphingobacteriia</taxon>
        <taxon>Sphingobacteriales</taxon>
        <taxon>Sphingobacteriaceae</taxon>
        <taxon>Parapedobacter</taxon>
    </lineage>
</organism>
<keyword evidence="3 7" id="KW-1134">Transmembrane beta strand</keyword>
<evidence type="ECO:0000256" key="4">
    <source>
        <dbReference type="ARBA" id="ARBA00022692"/>
    </source>
</evidence>
<dbReference type="Gene3D" id="2.40.170.20">
    <property type="entry name" value="TonB-dependent receptor, beta-barrel domain"/>
    <property type="match status" value="1"/>
</dbReference>
<feature type="domain" description="TonB-dependent receptor plug" evidence="8">
    <location>
        <begin position="126"/>
        <end position="231"/>
    </location>
</feature>